<dbReference type="Gene3D" id="2.170.130.10">
    <property type="entry name" value="TonB-dependent receptor, plug domain"/>
    <property type="match status" value="1"/>
</dbReference>
<dbReference type="NCBIfam" id="TIGR04056">
    <property type="entry name" value="OMP_RagA_SusC"/>
    <property type="match status" value="1"/>
</dbReference>
<evidence type="ECO:0000256" key="2">
    <source>
        <dbReference type="ARBA" id="ARBA00023136"/>
    </source>
</evidence>
<dbReference type="InterPro" id="IPR036942">
    <property type="entry name" value="Beta-barrel_TonB_sf"/>
</dbReference>
<sequence length="983" mass="111911">MFKRFIVLASILFCIEAVHGVPTLNGKGYVDTRLVLSADTIDEGNLSESELTKFRNFRKSVGSIDTIDLKKVNIKPFTNLADFIKGELAGAYIQQPSTESGSYQNLIIRGAGTKLFSNEDMNNVRATVFVNGVPMANNHNFAYETQLYKFNRIGPETDFLNFVDISAIESIEIVKDPTRLALLGPLAANGAILITTFGGRSGIREISVNSYFGINQKPSITPVNGQYENYFRQPFYALYNNTLAARQVYPGYLADSTNMNYYGASRWEDEYYRNSSLYSFDFSLRGGSERANFGFLGGHTKSSTSADNNYFNRYNALLNINMLPFEWFTVSAFINATRTDRNRNTSLRNRYAEIGYLPDLSTPLSPNLDQYKNYISLHDRSVNDNITNSVQGSLSLSFDILKNLNYTTAFSVDYTEGIRDLFYPSELMETTNYISNYYGYSQRYSFTNNLKYTYNFDDKNALSFVGGVQYLDDLYRFTYAKAFDGPNDFIKLNVVEGDPNKTGYLTPVGGLKVHRWYNTELNRLFSTYGKFEYQYDNIFDIDAVIRWDASSTIQQDSRWLFTPSASFKWNLNNHFNLEDNFSLKLSAGRVGKVNYDSRFAVGPQYYSNLNWATESNILSFFGNSALSRPYNRGWVGYDLGWSYVDQIDFNILKSFFNNRLSTNLSLYQKDTKNQVALIPIPEEYGYVGQFKNGLSIRNRGIDLGISADIFKNEKSFSWNSSLNLNLNSNKVIALPDNLEELVLGNRLLKVGHSADAFWLYENAGIYASSAEVPTSGGDILSFDGIPFQYGDAKWVDQNNDFQINQQDKVLKGNVIPKVFGGFNSKFKYKNLDLGIDLYFALGHKAINERAANKFNFINNEANNSIASVREIFHWQQDVDINKYPLYNVWSNTDPYRVDQDLFLENASFLKIRGISLGYDLTKASFLSNIKTLRRTYIYATVNNLYTFTNFSGNDPELVNFNGYYDGYGLPMTPTYSLGFKLDL</sequence>
<dbReference type="InterPro" id="IPR012910">
    <property type="entry name" value="Plug_dom"/>
</dbReference>
<protein>
    <submittedName>
        <fullName evidence="5">SusC/RagA family TonB-linked outer membrane protein</fullName>
    </submittedName>
</protein>
<comment type="subcellular location">
    <subcellularLocation>
        <location evidence="1">Cell outer membrane</location>
    </subcellularLocation>
</comment>
<dbReference type="Proteomes" id="UP001165302">
    <property type="component" value="Unassembled WGS sequence"/>
</dbReference>
<feature type="domain" description="TonB-dependent receptor plug" evidence="4">
    <location>
        <begin position="58"/>
        <end position="191"/>
    </location>
</feature>
<proteinExistence type="predicted"/>
<dbReference type="InterPro" id="IPR023996">
    <property type="entry name" value="TonB-dep_OMP_SusC/RagA"/>
</dbReference>
<dbReference type="Gene3D" id="2.40.170.20">
    <property type="entry name" value="TonB-dependent receptor, beta-barrel domain"/>
    <property type="match status" value="1"/>
</dbReference>
<organism evidence="5 6">
    <name type="scientific">Sphingobacterium bovistauri</name>
    <dbReference type="NCBI Taxonomy" id="2781959"/>
    <lineage>
        <taxon>Bacteria</taxon>
        <taxon>Pseudomonadati</taxon>
        <taxon>Bacteroidota</taxon>
        <taxon>Sphingobacteriia</taxon>
        <taxon>Sphingobacteriales</taxon>
        <taxon>Sphingobacteriaceae</taxon>
        <taxon>Sphingobacterium</taxon>
    </lineage>
</organism>
<dbReference type="SUPFAM" id="SSF56935">
    <property type="entry name" value="Porins"/>
    <property type="match status" value="1"/>
</dbReference>
<accession>A0ABS7Z725</accession>
<dbReference type="EMBL" id="JADEYP010000022">
    <property type="protein sequence ID" value="MCA5005808.1"/>
    <property type="molecule type" value="Genomic_DNA"/>
</dbReference>
<evidence type="ECO:0000313" key="6">
    <source>
        <dbReference type="Proteomes" id="UP001165302"/>
    </source>
</evidence>
<keyword evidence="6" id="KW-1185">Reference proteome</keyword>
<evidence type="ECO:0000259" key="4">
    <source>
        <dbReference type="Pfam" id="PF07715"/>
    </source>
</evidence>
<comment type="caution">
    <text evidence="5">The sequence shown here is derived from an EMBL/GenBank/DDBJ whole genome shotgun (WGS) entry which is preliminary data.</text>
</comment>
<name>A0ABS7Z725_9SPHI</name>
<dbReference type="InterPro" id="IPR037066">
    <property type="entry name" value="Plug_dom_sf"/>
</dbReference>
<evidence type="ECO:0000313" key="5">
    <source>
        <dbReference type="EMBL" id="MCA5005808.1"/>
    </source>
</evidence>
<dbReference type="Pfam" id="PF07715">
    <property type="entry name" value="Plug"/>
    <property type="match status" value="1"/>
</dbReference>
<reference evidence="5" key="1">
    <citation type="submission" date="2020-10" db="EMBL/GenBank/DDBJ databases">
        <authorList>
            <person name="Lu T."/>
            <person name="Wang Q."/>
            <person name="Han X."/>
        </authorList>
    </citation>
    <scope>NUCLEOTIDE SEQUENCE</scope>
    <source>
        <strain evidence="5">WQ 366</strain>
    </source>
</reference>
<dbReference type="RefSeq" id="WP_225553912.1">
    <property type="nucleotide sequence ID" value="NZ_JADEYP010000022.1"/>
</dbReference>
<keyword evidence="3" id="KW-0998">Cell outer membrane</keyword>
<keyword evidence="2" id="KW-0472">Membrane</keyword>
<evidence type="ECO:0000256" key="3">
    <source>
        <dbReference type="ARBA" id="ARBA00023237"/>
    </source>
</evidence>
<evidence type="ECO:0000256" key="1">
    <source>
        <dbReference type="ARBA" id="ARBA00004442"/>
    </source>
</evidence>
<gene>
    <name evidence="5" type="ORF">IPZ78_11665</name>
</gene>